<feature type="transmembrane region" description="Helical" evidence="1">
    <location>
        <begin position="191"/>
        <end position="214"/>
    </location>
</feature>
<reference evidence="3 4" key="1">
    <citation type="submission" date="2018-10" db="EMBL/GenBank/DDBJ databases">
        <title>Natrarchaeobius chitinivorans gen. nov., sp. nov., and Natrarchaeobius haloalkaliphilus sp. nov., alkaliphilic, chitin-utilizing haloarchaea from hypersaline alkaline lakes.</title>
        <authorList>
            <person name="Sorokin D.Y."/>
            <person name="Elcheninov A.G."/>
            <person name="Kostrikina N.A."/>
            <person name="Bale N.J."/>
            <person name="Sinninghe Damste J.S."/>
            <person name="Khijniak T.V."/>
            <person name="Kublanov I.V."/>
            <person name="Toshchakov S.V."/>
        </authorList>
    </citation>
    <scope>NUCLEOTIDE SEQUENCE [LARGE SCALE GENOMIC DNA]</scope>
    <source>
        <strain evidence="3 4">AArcht-Sl</strain>
    </source>
</reference>
<dbReference type="RefSeq" id="WP_124176740.1">
    <property type="nucleotide sequence ID" value="NZ_REFY01000001.1"/>
</dbReference>
<evidence type="ECO:0000313" key="3">
    <source>
        <dbReference type="EMBL" id="RQG92859.1"/>
    </source>
</evidence>
<dbReference type="OrthoDB" id="241125at2157"/>
<proteinExistence type="predicted"/>
<evidence type="ECO:0000259" key="2">
    <source>
        <dbReference type="Pfam" id="PF25231"/>
    </source>
</evidence>
<protein>
    <recommendedName>
        <fullName evidence="2">DUF7847 domain-containing protein</fullName>
    </recommendedName>
</protein>
<name>A0A3N6P4I1_9EURY</name>
<feature type="transmembrane region" description="Helical" evidence="1">
    <location>
        <begin position="234"/>
        <end position="257"/>
    </location>
</feature>
<dbReference type="Pfam" id="PF25231">
    <property type="entry name" value="DUF7847"/>
    <property type="match status" value="1"/>
</dbReference>
<evidence type="ECO:0000256" key="1">
    <source>
        <dbReference type="SAM" id="Phobius"/>
    </source>
</evidence>
<feature type="transmembrane region" description="Helical" evidence="1">
    <location>
        <begin position="47"/>
        <end position="71"/>
    </location>
</feature>
<dbReference type="EMBL" id="REFY01000001">
    <property type="protein sequence ID" value="RQG92859.1"/>
    <property type="molecule type" value="Genomic_DNA"/>
</dbReference>
<organism evidence="3 4">
    <name type="scientific">Natrarchaeobius halalkaliphilus</name>
    <dbReference type="NCBI Taxonomy" id="1679091"/>
    <lineage>
        <taxon>Archaea</taxon>
        <taxon>Methanobacteriati</taxon>
        <taxon>Methanobacteriota</taxon>
        <taxon>Stenosarchaea group</taxon>
        <taxon>Halobacteria</taxon>
        <taxon>Halobacteriales</taxon>
        <taxon>Natrialbaceae</taxon>
        <taxon>Natrarchaeobius</taxon>
    </lineage>
</organism>
<keyword evidence="4" id="KW-1185">Reference proteome</keyword>
<keyword evidence="1" id="KW-1133">Transmembrane helix</keyword>
<gene>
    <name evidence="3" type="ORF">EA462_01145</name>
</gene>
<feature type="transmembrane region" description="Helical" evidence="1">
    <location>
        <begin position="131"/>
        <end position="159"/>
    </location>
</feature>
<keyword evidence="1" id="KW-0472">Membrane</keyword>
<dbReference type="Proteomes" id="UP000273828">
    <property type="component" value="Unassembled WGS sequence"/>
</dbReference>
<feature type="domain" description="DUF7847" evidence="2">
    <location>
        <begin position="1"/>
        <end position="259"/>
    </location>
</feature>
<keyword evidence="1" id="KW-0812">Transmembrane</keyword>
<accession>A0A3N6P4I1</accession>
<feature type="transmembrane region" description="Helical" evidence="1">
    <location>
        <begin position="92"/>
        <end position="125"/>
    </location>
</feature>
<dbReference type="AlphaFoldDB" id="A0A3N6P4I1"/>
<comment type="caution">
    <text evidence="3">The sequence shown here is derived from an EMBL/GenBank/DDBJ whole genome shotgun (WGS) entry which is preliminary data.</text>
</comment>
<sequence length="276" mass="28959">MVVIRSLKRTPGLLRSEPIIFVPILVIGLLQAPQLFAQSLDPVVSTVVSLVMTGLFVFVMPFFFGGLIGMVNDVATSGRTSLGRFIGHGKTFYLSILGAYLIVFALTMTLGFALGIGVVVGVIGLFASGGSALAIAVVVLLLLVFLVIYLAIIAVFQFYGHAVVLDGARAVDSLKRSFDVVRTNLRQVVGYYLVLIVGGVVIGGIYGAMMLLLFPPATPGEPAPMPDLGPALVGVGGSALLTTLFGAVFLVYSVVFYRAITGLDEPTTESSEPSAL</sequence>
<dbReference type="InterPro" id="IPR057169">
    <property type="entry name" value="DUF7847"/>
</dbReference>
<evidence type="ECO:0000313" key="4">
    <source>
        <dbReference type="Proteomes" id="UP000273828"/>
    </source>
</evidence>